<accession>H8ZAF3</accession>
<feature type="compositionally biased region" description="Polar residues" evidence="1">
    <location>
        <begin position="410"/>
        <end position="421"/>
    </location>
</feature>
<keyword evidence="2" id="KW-1133">Transmembrane helix</keyword>
<reference evidence="4" key="1">
    <citation type="submission" date="2011-03" db="EMBL/GenBank/DDBJ databases">
        <title>The Genome Sequence of Nematocida sp1 strain ERTm2.</title>
        <authorList>
            <consortium name="The Broad Institute Genome Sequencing Platform"/>
            <consortium name="The Broad Institute Genome Sequencing Center for Infectious Disease"/>
            <person name="Cuomo C."/>
            <person name="Troemel E."/>
            <person name="Young S.K."/>
            <person name="Zeng Q."/>
            <person name="Gargeya S."/>
            <person name="Fitzgerald M."/>
            <person name="Haas B."/>
            <person name="Abouelleil A."/>
            <person name="Alvarado L."/>
            <person name="Arachchi H.M."/>
            <person name="Berlin A."/>
            <person name="Brown A."/>
            <person name="Chapman S.B."/>
            <person name="Chen Z."/>
            <person name="Dunbar C."/>
            <person name="Freedman E."/>
            <person name="Gearin G."/>
            <person name="Gellesch M."/>
            <person name="Goldberg J."/>
            <person name="Griggs A."/>
            <person name="Gujja S."/>
            <person name="Heilman E.R."/>
            <person name="Heiman D."/>
            <person name="Howarth C."/>
            <person name="Larson L."/>
            <person name="Lui A."/>
            <person name="MacDonald P.J.P."/>
            <person name="Mehta T."/>
            <person name="Montmayeur A."/>
            <person name="Murphy C."/>
            <person name="Neiman D."/>
            <person name="Pearson M."/>
            <person name="Priest M."/>
            <person name="Roberts A."/>
            <person name="Saif S."/>
            <person name="Shea T."/>
            <person name="Shenoy N."/>
            <person name="Sisk P."/>
            <person name="Stolte C."/>
            <person name="Sykes S."/>
            <person name="White J."/>
            <person name="Yandava C."/>
            <person name="Wortman J."/>
            <person name="Nusbaum C."/>
            <person name="Birren B."/>
        </authorList>
    </citation>
    <scope>NUCLEOTIDE SEQUENCE</scope>
    <source>
        <strain evidence="4">ERTm2</strain>
    </source>
</reference>
<proteinExistence type="predicted"/>
<feature type="compositionally biased region" description="Polar residues" evidence="1">
    <location>
        <begin position="657"/>
        <end position="666"/>
    </location>
</feature>
<evidence type="ECO:0000256" key="1">
    <source>
        <dbReference type="SAM" id="MobiDB-lite"/>
    </source>
</evidence>
<feature type="compositionally biased region" description="Basic and acidic residues" evidence="1">
    <location>
        <begin position="485"/>
        <end position="502"/>
    </location>
</feature>
<keyword evidence="2" id="KW-0812">Transmembrane</keyword>
<feature type="compositionally biased region" description="Basic and acidic residues" evidence="1">
    <location>
        <begin position="539"/>
        <end position="561"/>
    </location>
</feature>
<feature type="region of interest" description="Disordered" evidence="1">
    <location>
        <begin position="689"/>
        <end position="713"/>
    </location>
</feature>
<feature type="region of interest" description="Disordered" evidence="1">
    <location>
        <begin position="410"/>
        <end position="430"/>
    </location>
</feature>
<feature type="region of interest" description="Disordered" evidence="1">
    <location>
        <begin position="609"/>
        <end position="666"/>
    </location>
</feature>
<feature type="compositionally biased region" description="Basic and acidic residues" evidence="1">
    <location>
        <begin position="633"/>
        <end position="652"/>
    </location>
</feature>
<keyword evidence="2" id="KW-0472">Membrane</keyword>
<feature type="transmembrane region" description="Helical" evidence="2">
    <location>
        <begin position="757"/>
        <end position="781"/>
    </location>
</feature>
<organism evidence="4">
    <name type="scientific">Nematocida ausubeli (strain ATCC PRA-371 / ERTm2)</name>
    <name type="common">Nematode killer fungus</name>
    <dbReference type="NCBI Taxonomy" id="1913371"/>
    <lineage>
        <taxon>Eukaryota</taxon>
        <taxon>Fungi</taxon>
        <taxon>Fungi incertae sedis</taxon>
        <taxon>Microsporidia</taxon>
        <taxon>Nematocida</taxon>
    </lineage>
</organism>
<feature type="compositionally biased region" description="Polar residues" evidence="1">
    <location>
        <begin position="611"/>
        <end position="621"/>
    </location>
</feature>
<protein>
    <submittedName>
        <fullName evidence="4">Uncharacterized protein</fullName>
    </submittedName>
</protein>
<feature type="compositionally biased region" description="Acidic residues" evidence="1">
    <location>
        <begin position="473"/>
        <end position="484"/>
    </location>
</feature>
<feature type="chain" id="PRO_5003618145" evidence="3">
    <location>
        <begin position="30"/>
        <end position="802"/>
    </location>
</feature>
<dbReference type="HOGENOM" id="CLU_350927_0_0_1"/>
<dbReference type="Proteomes" id="UP000005622">
    <property type="component" value="Unassembled WGS sequence"/>
</dbReference>
<dbReference type="EMBL" id="JH604633">
    <property type="protein sequence ID" value="EHY66934.1"/>
    <property type="molecule type" value="Genomic_DNA"/>
</dbReference>
<feature type="region of interest" description="Disordered" evidence="1">
    <location>
        <begin position="469"/>
        <end position="574"/>
    </location>
</feature>
<feature type="signal peptide" evidence="3">
    <location>
        <begin position="1"/>
        <end position="29"/>
    </location>
</feature>
<sequence>MKKIRKGVRRLAFILVIIVLDAHKKGCWAASDSSESLYQDITMQLLKFIDILDFTQSASTSSTKNTSEDTSIKSAINSKGDEEVLPIEKIGVLSAYPYSSGIYMGSPSYAERMANIFNNFWLYRLAVNVNSPKKAIDKFDVEGEYVAYIGKANPLLCIKAIPDSGEYNEREVIDAAEKYMVLPLKKDTKEDSKSLKKPYNRKLRKALKNIAKYLAEKYEIHTIDIPECKSWIIYYTNLLGEINSPYNEGRHINLVLNNENLMDLKRKNQINSLESRQMQEQFTSKELQVRSPISKNTEQNLFENSAAFTVLIWKCKNGPYNMFFDVLPMRKKSENSAFSLQEYRNPNENMPGYAEKQMHKMFIVFAHGFYNDSLRYILKFEAVEVDPNKLGACENLGNVIEPPQIEEITSSDSNLNESSPCENLKNDPNPAIESVQSEEVNSIDEDPNNPEIESIKNIIYFTAPRDLEKPAETEESSNNDEDSEKNEVPVDKEAVAKKHVAEEGTTVSSPESKHISSPLEDVKDIKQDDLDSASFNENNDAKEAESTLHNEKGHGHGEHQTDPPQYIELPSGFNKNNIIPERKMPLLPPLDKIQRISPDKVGKEADIFRNVSESVDINTDTSKTKHTSQDFANPRKEKTLTLDSEKKEESFHPPETAHSSDSEMSIESTDYASIESSNFSMLSCIETAPTEPDTKTHSGHTLKQQHLEKRPEYSAANPSIYTGGLAQMKPILEKYKAVPSISSEKKLAKKQRSLRQLLMYIMWIALILSIILFCIFIILIYKQQTEIEKLNELDADIAVTGV</sequence>
<evidence type="ECO:0000256" key="2">
    <source>
        <dbReference type="SAM" id="Phobius"/>
    </source>
</evidence>
<keyword evidence="3" id="KW-0732">Signal</keyword>
<dbReference type="AlphaFoldDB" id="H8ZAF3"/>
<evidence type="ECO:0000256" key="3">
    <source>
        <dbReference type="SAM" id="SignalP"/>
    </source>
</evidence>
<evidence type="ECO:0000313" key="4">
    <source>
        <dbReference type="EMBL" id="EHY66934.1"/>
    </source>
</evidence>
<gene>
    <name evidence="4" type="ORF">NERG_00574</name>
</gene>
<name>H8ZAF3_NEMA1</name>
<feature type="compositionally biased region" description="Basic and acidic residues" evidence="1">
    <location>
        <begin position="520"/>
        <end position="529"/>
    </location>
</feature>